<dbReference type="Proteomes" id="UP000887566">
    <property type="component" value="Unplaced"/>
</dbReference>
<accession>A0A914VRH4</accession>
<feature type="region of interest" description="Disordered" evidence="1">
    <location>
        <begin position="46"/>
        <end position="85"/>
    </location>
</feature>
<reference evidence="3" key="1">
    <citation type="submission" date="2022-11" db="UniProtKB">
        <authorList>
            <consortium name="WormBaseParasite"/>
        </authorList>
    </citation>
    <scope>IDENTIFICATION</scope>
</reference>
<feature type="compositionally biased region" description="Low complexity" evidence="1">
    <location>
        <begin position="53"/>
        <end position="78"/>
    </location>
</feature>
<keyword evidence="2" id="KW-1185">Reference proteome</keyword>
<sequence>MSRKSSPKPTLKESSSAGFKLPFLDKLHETNRSSSAVDLRIKKDGFDGLQADSNGSRSSSPSGKTSSKGAKKYSSSSGDLDKDEIETVGTVSGYGDYLGEELSKMNVSIRVPLSRPKTTDNVISRLPEDGAGLSK</sequence>
<proteinExistence type="predicted"/>
<evidence type="ECO:0000256" key="1">
    <source>
        <dbReference type="SAM" id="MobiDB-lite"/>
    </source>
</evidence>
<dbReference type="AlphaFoldDB" id="A0A914VRH4"/>
<name>A0A914VRH4_9BILA</name>
<dbReference type="WBParaSite" id="PSAMB.scaffold2342size23721.g17428.t1">
    <property type="protein sequence ID" value="PSAMB.scaffold2342size23721.g17428.t1"/>
    <property type="gene ID" value="PSAMB.scaffold2342size23721.g17428"/>
</dbReference>
<organism evidence="2 3">
    <name type="scientific">Plectus sambesii</name>
    <dbReference type="NCBI Taxonomy" id="2011161"/>
    <lineage>
        <taxon>Eukaryota</taxon>
        <taxon>Metazoa</taxon>
        <taxon>Ecdysozoa</taxon>
        <taxon>Nematoda</taxon>
        <taxon>Chromadorea</taxon>
        <taxon>Plectida</taxon>
        <taxon>Plectina</taxon>
        <taxon>Plectoidea</taxon>
        <taxon>Plectidae</taxon>
        <taxon>Plectus</taxon>
    </lineage>
</organism>
<evidence type="ECO:0000313" key="3">
    <source>
        <dbReference type="WBParaSite" id="PSAMB.scaffold2342size23721.g17428.t1"/>
    </source>
</evidence>
<protein>
    <submittedName>
        <fullName evidence="3">Uncharacterized protein</fullName>
    </submittedName>
</protein>
<evidence type="ECO:0000313" key="2">
    <source>
        <dbReference type="Proteomes" id="UP000887566"/>
    </source>
</evidence>